<organism evidence="1 2">
    <name type="scientific">Paxillus rubicundulus Ve08.2h10</name>
    <dbReference type="NCBI Taxonomy" id="930991"/>
    <lineage>
        <taxon>Eukaryota</taxon>
        <taxon>Fungi</taxon>
        <taxon>Dikarya</taxon>
        <taxon>Basidiomycota</taxon>
        <taxon>Agaricomycotina</taxon>
        <taxon>Agaricomycetes</taxon>
        <taxon>Agaricomycetidae</taxon>
        <taxon>Boletales</taxon>
        <taxon>Paxilineae</taxon>
        <taxon>Paxillaceae</taxon>
        <taxon>Paxillus</taxon>
    </lineage>
</organism>
<dbReference type="OrthoDB" id="3271097at2759"/>
<dbReference type="EMBL" id="KN826439">
    <property type="protein sequence ID" value="KIK78896.1"/>
    <property type="molecule type" value="Genomic_DNA"/>
</dbReference>
<proteinExistence type="predicted"/>
<gene>
    <name evidence="1" type="ORF">PAXRUDRAFT_305593</name>
</gene>
<sequence length="123" mass="13941">MALESPRLSRHTITCHTRPTTIISKNMVKNKSTGEQKKVAENMSKLQRDIVDIQRASAPKKRQVDALPILVKLIPKPPGLAGRRNGYNLQDVMHLGDNREKYNRLVKAVCTITHAVIEPHKTW</sequence>
<evidence type="ECO:0000313" key="1">
    <source>
        <dbReference type="EMBL" id="KIK78896.1"/>
    </source>
</evidence>
<accession>A0A0D0D5K0</accession>
<dbReference type="InParanoid" id="A0A0D0D5K0"/>
<keyword evidence="2" id="KW-1185">Reference proteome</keyword>
<reference evidence="2" key="2">
    <citation type="submission" date="2015-01" db="EMBL/GenBank/DDBJ databases">
        <title>Evolutionary Origins and Diversification of the Mycorrhizal Mutualists.</title>
        <authorList>
            <consortium name="DOE Joint Genome Institute"/>
            <consortium name="Mycorrhizal Genomics Consortium"/>
            <person name="Kohler A."/>
            <person name="Kuo A."/>
            <person name="Nagy L.G."/>
            <person name="Floudas D."/>
            <person name="Copeland A."/>
            <person name="Barry K.W."/>
            <person name="Cichocki N."/>
            <person name="Veneault-Fourrey C."/>
            <person name="LaButti K."/>
            <person name="Lindquist E.A."/>
            <person name="Lipzen A."/>
            <person name="Lundell T."/>
            <person name="Morin E."/>
            <person name="Murat C."/>
            <person name="Riley R."/>
            <person name="Ohm R."/>
            <person name="Sun H."/>
            <person name="Tunlid A."/>
            <person name="Henrissat B."/>
            <person name="Grigoriev I.V."/>
            <person name="Hibbett D.S."/>
            <person name="Martin F."/>
        </authorList>
    </citation>
    <scope>NUCLEOTIDE SEQUENCE [LARGE SCALE GENOMIC DNA]</scope>
    <source>
        <strain evidence="2">Ve08.2h10</strain>
    </source>
</reference>
<evidence type="ECO:0000313" key="2">
    <source>
        <dbReference type="Proteomes" id="UP000054538"/>
    </source>
</evidence>
<dbReference type="Proteomes" id="UP000054538">
    <property type="component" value="Unassembled WGS sequence"/>
</dbReference>
<dbReference type="AlphaFoldDB" id="A0A0D0D5K0"/>
<dbReference type="HOGENOM" id="CLU_2015977_0_0_1"/>
<name>A0A0D0D5K0_9AGAM</name>
<reference evidence="1 2" key="1">
    <citation type="submission" date="2014-04" db="EMBL/GenBank/DDBJ databases">
        <authorList>
            <consortium name="DOE Joint Genome Institute"/>
            <person name="Kuo A."/>
            <person name="Kohler A."/>
            <person name="Jargeat P."/>
            <person name="Nagy L.G."/>
            <person name="Floudas D."/>
            <person name="Copeland A."/>
            <person name="Barry K.W."/>
            <person name="Cichocki N."/>
            <person name="Veneault-Fourrey C."/>
            <person name="LaButti K."/>
            <person name="Lindquist E.A."/>
            <person name="Lipzen A."/>
            <person name="Lundell T."/>
            <person name="Morin E."/>
            <person name="Murat C."/>
            <person name="Sun H."/>
            <person name="Tunlid A."/>
            <person name="Henrissat B."/>
            <person name="Grigoriev I.V."/>
            <person name="Hibbett D.S."/>
            <person name="Martin F."/>
            <person name="Nordberg H.P."/>
            <person name="Cantor M.N."/>
            <person name="Hua S.X."/>
        </authorList>
    </citation>
    <scope>NUCLEOTIDE SEQUENCE [LARGE SCALE GENOMIC DNA]</scope>
    <source>
        <strain evidence="1 2">Ve08.2h10</strain>
    </source>
</reference>
<protein>
    <submittedName>
        <fullName evidence="1">Uncharacterized protein</fullName>
    </submittedName>
</protein>